<evidence type="ECO:0000256" key="8">
    <source>
        <dbReference type="SAM" id="MobiDB-lite"/>
    </source>
</evidence>
<evidence type="ECO:0000256" key="3">
    <source>
        <dbReference type="ARBA" id="ARBA00022448"/>
    </source>
</evidence>
<comment type="similarity">
    <text evidence="2">Belongs to the binding-protein-dependent transport system permease family. FecCD subfamily.</text>
</comment>
<dbReference type="Gene3D" id="1.10.3470.10">
    <property type="entry name" value="ABC transporter involved in vitamin B12 uptake, BtuC"/>
    <property type="match status" value="1"/>
</dbReference>
<evidence type="ECO:0000256" key="2">
    <source>
        <dbReference type="ARBA" id="ARBA00007935"/>
    </source>
</evidence>
<evidence type="ECO:0000256" key="9">
    <source>
        <dbReference type="SAM" id="Phobius"/>
    </source>
</evidence>
<feature type="transmembrane region" description="Helical" evidence="9">
    <location>
        <begin position="186"/>
        <end position="206"/>
    </location>
</feature>
<name>A0A554NB40_9EURY</name>
<evidence type="ECO:0000256" key="1">
    <source>
        <dbReference type="ARBA" id="ARBA00004651"/>
    </source>
</evidence>
<dbReference type="GO" id="GO:0005886">
    <property type="term" value="C:plasma membrane"/>
    <property type="evidence" value="ECO:0007669"/>
    <property type="project" value="UniProtKB-SubCell"/>
</dbReference>
<keyword evidence="4" id="KW-1003">Cell membrane</keyword>
<keyword evidence="6 9" id="KW-1133">Transmembrane helix</keyword>
<keyword evidence="7 9" id="KW-0472">Membrane</keyword>
<reference evidence="10 11" key="1">
    <citation type="submission" date="2018-06" db="EMBL/GenBank/DDBJ databases">
        <title>Natronomonas sp. F16-60 a new haloarchaeon isolated from a solar saltern of Isla Cristina, Huelva, Spain.</title>
        <authorList>
            <person name="Duran-Viseras A."/>
            <person name="Sanchez-Porro C."/>
            <person name="Ventosa A."/>
        </authorList>
    </citation>
    <scope>NUCLEOTIDE SEQUENCE [LARGE SCALE GENOMIC DNA]</scope>
    <source>
        <strain evidence="10 11">F16-60</strain>
    </source>
</reference>
<keyword evidence="3" id="KW-0813">Transport</keyword>
<dbReference type="InParanoid" id="A0A554NB40"/>
<protein>
    <submittedName>
        <fullName evidence="10">Uncharacterized protein</fullName>
    </submittedName>
</protein>
<dbReference type="GO" id="GO:0022857">
    <property type="term" value="F:transmembrane transporter activity"/>
    <property type="evidence" value="ECO:0007669"/>
    <property type="project" value="InterPro"/>
</dbReference>
<evidence type="ECO:0000256" key="5">
    <source>
        <dbReference type="ARBA" id="ARBA00022692"/>
    </source>
</evidence>
<dbReference type="Proteomes" id="UP000319894">
    <property type="component" value="Unassembled WGS sequence"/>
</dbReference>
<dbReference type="PANTHER" id="PTHR30472:SF25">
    <property type="entry name" value="ABC TRANSPORTER PERMEASE PROTEIN MJ0876-RELATED"/>
    <property type="match status" value="1"/>
</dbReference>
<comment type="subcellular location">
    <subcellularLocation>
        <location evidence="1">Cell membrane</location>
        <topology evidence="1">Multi-pass membrane protein</topology>
    </subcellularLocation>
</comment>
<evidence type="ECO:0000313" key="11">
    <source>
        <dbReference type="Proteomes" id="UP000319894"/>
    </source>
</evidence>
<accession>A0A554NB40</accession>
<dbReference type="InterPro" id="IPR037294">
    <property type="entry name" value="ABC_BtuC-like"/>
</dbReference>
<feature type="region of interest" description="Disordered" evidence="8">
    <location>
        <begin position="251"/>
        <end position="281"/>
    </location>
</feature>
<keyword evidence="5 9" id="KW-0812">Transmembrane</keyword>
<evidence type="ECO:0000256" key="6">
    <source>
        <dbReference type="ARBA" id="ARBA00022989"/>
    </source>
</evidence>
<feature type="compositionally biased region" description="Polar residues" evidence="8">
    <location>
        <begin position="270"/>
        <end position="281"/>
    </location>
</feature>
<evidence type="ECO:0000313" key="10">
    <source>
        <dbReference type="EMBL" id="TSD14579.1"/>
    </source>
</evidence>
<dbReference type="InterPro" id="IPR000522">
    <property type="entry name" value="ABC_transptr_permease_BtuC"/>
</dbReference>
<evidence type="ECO:0000256" key="7">
    <source>
        <dbReference type="ARBA" id="ARBA00023136"/>
    </source>
</evidence>
<dbReference type="SUPFAM" id="SSF81345">
    <property type="entry name" value="ABC transporter involved in vitamin B12 uptake, BtuC"/>
    <property type="match status" value="1"/>
</dbReference>
<organism evidence="10 11">
    <name type="scientific">Haloglomus irregulare</name>
    <dbReference type="NCBI Taxonomy" id="2234134"/>
    <lineage>
        <taxon>Archaea</taxon>
        <taxon>Methanobacteriati</taxon>
        <taxon>Methanobacteriota</taxon>
        <taxon>Stenosarchaea group</taxon>
        <taxon>Halobacteria</taxon>
        <taxon>Halobacteriales</taxon>
        <taxon>Natronomonadaceae</taxon>
        <taxon>Haloglomus</taxon>
    </lineage>
</organism>
<proteinExistence type="inferred from homology"/>
<feature type="compositionally biased region" description="Low complexity" evidence="8">
    <location>
        <begin position="259"/>
        <end position="269"/>
    </location>
</feature>
<comment type="caution">
    <text evidence="10">The sequence shown here is derived from an EMBL/GenBank/DDBJ whole genome shotgun (WGS) entry which is preliminary data.</text>
</comment>
<gene>
    <name evidence="10" type="ORF">DP107_06225</name>
</gene>
<feature type="transmembrane region" description="Helical" evidence="9">
    <location>
        <begin position="24"/>
        <end position="43"/>
    </location>
</feature>
<dbReference type="AlphaFoldDB" id="A0A554NB40"/>
<evidence type="ECO:0000256" key="4">
    <source>
        <dbReference type="ARBA" id="ARBA00022475"/>
    </source>
</evidence>
<dbReference type="EMBL" id="QMDX01000003">
    <property type="protein sequence ID" value="TSD14579.1"/>
    <property type="molecule type" value="Genomic_DNA"/>
</dbReference>
<dbReference type="PANTHER" id="PTHR30472">
    <property type="entry name" value="FERRIC ENTEROBACTIN TRANSPORT SYSTEM PERMEASE PROTEIN"/>
    <property type="match status" value="1"/>
</dbReference>
<dbReference type="Pfam" id="PF01032">
    <property type="entry name" value="FecCD"/>
    <property type="match status" value="1"/>
</dbReference>
<sequence>MRAPVATGSRALFGREVGWLDRSLVLACAAGLAITVLAGLLQVRFGSHPVTFRQVVAAVFDPLVWLRPNVLASFLPGDGLTGALGFERSFDLPTETLIVWSVRLPRVLVAALVGLNLARSGAVFQAVTRNGLASRFTLGVPPGAGLAVLLTLIVFVNVAALLPLTAALGGRPPSSSSTPSPGRGDLAGVIVGTVLNSLQTALFLFASNLGTVQAAIARTTGSLTGVDWQQVRAVLPPTLLVLPGAVLGARESERPPPSAVGASDSSAVAQRSTCPRSNSAL</sequence>
<keyword evidence="11" id="KW-1185">Reference proteome</keyword>
<feature type="transmembrane region" description="Helical" evidence="9">
    <location>
        <begin position="139"/>
        <end position="166"/>
    </location>
</feature>